<dbReference type="PANTHER" id="PTHR19353:SF73">
    <property type="entry name" value="FATTY ACID DESATURASE"/>
    <property type="match status" value="1"/>
</dbReference>
<protein>
    <submittedName>
        <fullName evidence="3">Fatty acid desaturase</fullName>
        <ecNumber evidence="3">1.14.-.-</ecNumber>
    </submittedName>
</protein>
<keyword evidence="4" id="KW-1185">Reference proteome</keyword>
<keyword evidence="1" id="KW-1133">Transmembrane helix</keyword>
<proteinExistence type="predicted"/>
<dbReference type="AlphaFoldDB" id="E8MZK6"/>
<dbReference type="FunCoup" id="E8MZK6">
    <property type="interactions" value="225"/>
</dbReference>
<dbReference type="GO" id="GO:0016717">
    <property type="term" value="F:oxidoreductase activity, acting on paired donors, with oxidation of a pair of donors resulting in the reduction of molecular oxygen to two molecules of water"/>
    <property type="evidence" value="ECO:0007669"/>
    <property type="project" value="TreeGrafter"/>
</dbReference>
<dbReference type="Proteomes" id="UP000008922">
    <property type="component" value="Chromosome"/>
</dbReference>
<evidence type="ECO:0000259" key="2">
    <source>
        <dbReference type="Pfam" id="PF00487"/>
    </source>
</evidence>
<gene>
    <name evidence="3" type="ordered locus">ANT_25280</name>
</gene>
<dbReference type="CDD" id="cd03507">
    <property type="entry name" value="Delta12-FADS-like"/>
    <property type="match status" value="1"/>
</dbReference>
<evidence type="ECO:0000313" key="3">
    <source>
        <dbReference type="EMBL" id="BAJ64554.1"/>
    </source>
</evidence>
<dbReference type="GO" id="GO:0016020">
    <property type="term" value="C:membrane"/>
    <property type="evidence" value="ECO:0007669"/>
    <property type="project" value="TreeGrafter"/>
</dbReference>
<feature type="transmembrane region" description="Helical" evidence="1">
    <location>
        <begin position="251"/>
        <end position="269"/>
    </location>
</feature>
<dbReference type="HOGENOM" id="CLU_043118_0_0_0"/>
<dbReference type="InterPro" id="IPR005804">
    <property type="entry name" value="FA_desaturase_dom"/>
</dbReference>
<feature type="transmembrane region" description="Helical" evidence="1">
    <location>
        <begin position="225"/>
        <end position="245"/>
    </location>
</feature>
<dbReference type="KEGG" id="atm:ANT_25280"/>
<feature type="transmembrane region" description="Helical" evidence="1">
    <location>
        <begin position="92"/>
        <end position="113"/>
    </location>
</feature>
<accession>E8MZK6</accession>
<evidence type="ECO:0000256" key="1">
    <source>
        <dbReference type="SAM" id="Phobius"/>
    </source>
</evidence>
<dbReference type="InterPro" id="IPR012171">
    <property type="entry name" value="Fatty_acid_desaturase"/>
</dbReference>
<dbReference type="PANTHER" id="PTHR19353">
    <property type="entry name" value="FATTY ACID DESATURASE 2"/>
    <property type="match status" value="1"/>
</dbReference>
<dbReference type="Pfam" id="PF00487">
    <property type="entry name" value="FA_desaturase"/>
    <property type="match status" value="1"/>
</dbReference>
<organism evidence="3 4">
    <name type="scientific">Anaerolinea thermophila (strain DSM 14523 / JCM 11388 / NBRC 100420 / UNI-1)</name>
    <dbReference type="NCBI Taxonomy" id="926569"/>
    <lineage>
        <taxon>Bacteria</taxon>
        <taxon>Bacillati</taxon>
        <taxon>Chloroflexota</taxon>
        <taxon>Anaerolineae</taxon>
        <taxon>Anaerolineales</taxon>
        <taxon>Anaerolineaceae</taxon>
        <taxon>Anaerolinea</taxon>
    </lineage>
</organism>
<keyword evidence="1" id="KW-0472">Membrane</keyword>
<dbReference type="STRING" id="926569.ANT_25280"/>
<name>E8MZK6_ANATU</name>
<evidence type="ECO:0000313" key="4">
    <source>
        <dbReference type="Proteomes" id="UP000008922"/>
    </source>
</evidence>
<dbReference type="EC" id="1.14.-.-" evidence="3"/>
<dbReference type="EMBL" id="AP012029">
    <property type="protein sequence ID" value="BAJ64554.1"/>
    <property type="molecule type" value="Genomic_DNA"/>
</dbReference>
<keyword evidence="1" id="KW-0812">Transmembrane</keyword>
<sequence length="374" mass="42778">MTPVSSVFLPLQVCWEAGETCMETLTLPTLKNHPAIETEPPVKKLPTMKELNPLLLPFQKPEWKPAIWQLINTLVPFFALLGLMGASLQMSYWLTLLLALPTAGFLVRIFILFHDCGHNSFTPSRKANKIIGFILGVITLTPSEQWWKSHAIHHATSGNLDKRGVGDVTTLTVEEYRAKPWIERMGYALFRFPFIMFGLGPIWMFIIAHRFALPRFSKKETLSVVWTNIALIFYLGGLSLLFGGVWNMVKVLLPVFWLAGMFGIWLFYVQHQFEGVYWAPDTEWDYVASALKGASYYRLPKVLQFFSGNIGFHHIHHLSPRIPNYQLEACYKSNPIFQIEVTEIGFLEALKTVRLKLIDTARNNQMVTFQDILG</sequence>
<feature type="transmembrane region" description="Helical" evidence="1">
    <location>
        <begin position="194"/>
        <end position="213"/>
    </location>
</feature>
<dbReference type="InParanoid" id="E8MZK6"/>
<keyword evidence="3" id="KW-0560">Oxidoreductase</keyword>
<reference evidence="3 4" key="1">
    <citation type="submission" date="2010-12" db="EMBL/GenBank/DDBJ databases">
        <title>Whole genome sequence of Anaerolinea thermophila UNI-1.</title>
        <authorList>
            <person name="Narita-Yamada S."/>
            <person name="Kishi E."/>
            <person name="Watanabe Y."/>
            <person name="Takasaki K."/>
            <person name="Ankai A."/>
            <person name="Oguchi A."/>
            <person name="Fukui S."/>
            <person name="Takahashi M."/>
            <person name="Yashiro I."/>
            <person name="Hosoyama A."/>
            <person name="Sekiguchi Y."/>
            <person name="Hanada S."/>
            <person name="Fujita N."/>
        </authorList>
    </citation>
    <scope>NUCLEOTIDE SEQUENCE [LARGE SCALE GENOMIC DNA]</scope>
    <source>
        <strain evidence="4">DSM 14523 / JCM 11388 / NBRC 100420 / UNI-1</strain>
    </source>
</reference>
<feature type="domain" description="Fatty acid desaturase" evidence="2">
    <location>
        <begin position="93"/>
        <end position="331"/>
    </location>
</feature>
<dbReference type="GO" id="GO:0006629">
    <property type="term" value="P:lipid metabolic process"/>
    <property type="evidence" value="ECO:0007669"/>
    <property type="project" value="InterPro"/>
</dbReference>
<dbReference type="eggNOG" id="COG3239">
    <property type="taxonomic scope" value="Bacteria"/>
</dbReference>